<dbReference type="AlphaFoldDB" id="A0A8T0FUK3"/>
<sequence>MSKHPREIGQCYYLPIKEKQSGNPIQPGCEQSFQDRNHLEMSQILSGVCQSKCQWYEAYIMANNPCSVTLCYSIFQIIMLGQHLLKVSFG</sequence>
<organism evidence="1 2">
    <name type="scientific">Argiope bruennichi</name>
    <name type="common">Wasp spider</name>
    <name type="synonym">Aranea bruennichi</name>
    <dbReference type="NCBI Taxonomy" id="94029"/>
    <lineage>
        <taxon>Eukaryota</taxon>
        <taxon>Metazoa</taxon>
        <taxon>Ecdysozoa</taxon>
        <taxon>Arthropoda</taxon>
        <taxon>Chelicerata</taxon>
        <taxon>Arachnida</taxon>
        <taxon>Araneae</taxon>
        <taxon>Araneomorphae</taxon>
        <taxon>Entelegynae</taxon>
        <taxon>Araneoidea</taxon>
        <taxon>Araneidae</taxon>
        <taxon>Argiope</taxon>
    </lineage>
</organism>
<reference evidence="1" key="2">
    <citation type="submission" date="2020-06" db="EMBL/GenBank/DDBJ databases">
        <authorList>
            <person name="Sheffer M."/>
        </authorList>
    </citation>
    <scope>NUCLEOTIDE SEQUENCE</scope>
</reference>
<comment type="caution">
    <text evidence="1">The sequence shown here is derived from an EMBL/GenBank/DDBJ whole genome shotgun (WGS) entry which is preliminary data.</text>
</comment>
<protein>
    <submittedName>
        <fullName evidence="1">Uncharacterized protein</fullName>
    </submittedName>
</protein>
<evidence type="ECO:0000313" key="2">
    <source>
        <dbReference type="Proteomes" id="UP000807504"/>
    </source>
</evidence>
<gene>
    <name evidence="1" type="ORF">HNY73_001974</name>
</gene>
<dbReference type="Proteomes" id="UP000807504">
    <property type="component" value="Unassembled WGS sequence"/>
</dbReference>
<evidence type="ECO:0000313" key="1">
    <source>
        <dbReference type="EMBL" id="KAF8793945.1"/>
    </source>
</evidence>
<dbReference type="EMBL" id="JABXBU010000002">
    <property type="protein sequence ID" value="KAF8793945.1"/>
    <property type="molecule type" value="Genomic_DNA"/>
</dbReference>
<keyword evidence="2" id="KW-1185">Reference proteome</keyword>
<name>A0A8T0FUK3_ARGBR</name>
<proteinExistence type="predicted"/>
<accession>A0A8T0FUK3</accession>
<reference evidence="1" key="1">
    <citation type="journal article" date="2020" name="bioRxiv">
        <title>Chromosome-level reference genome of the European wasp spider Argiope bruennichi: a resource for studies on range expansion and evolutionary adaptation.</title>
        <authorList>
            <person name="Sheffer M.M."/>
            <person name="Hoppe A."/>
            <person name="Krehenwinkel H."/>
            <person name="Uhl G."/>
            <person name="Kuss A.W."/>
            <person name="Jensen L."/>
            <person name="Jensen C."/>
            <person name="Gillespie R.G."/>
            <person name="Hoff K.J."/>
            <person name="Prost S."/>
        </authorList>
    </citation>
    <scope>NUCLEOTIDE SEQUENCE</scope>
</reference>